<evidence type="ECO:0000313" key="1">
    <source>
        <dbReference type="EMBL" id="KAK3253731.1"/>
    </source>
</evidence>
<organism evidence="1 2">
    <name type="scientific">Cymbomonas tetramitiformis</name>
    <dbReference type="NCBI Taxonomy" id="36881"/>
    <lineage>
        <taxon>Eukaryota</taxon>
        <taxon>Viridiplantae</taxon>
        <taxon>Chlorophyta</taxon>
        <taxon>Pyramimonadophyceae</taxon>
        <taxon>Pyramimonadales</taxon>
        <taxon>Pyramimonadaceae</taxon>
        <taxon>Cymbomonas</taxon>
    </lineage>
</organism>
<protein>
    <recommendedName>
        <fullName evidence="3">Protein kinase domain-containing protein</fullName>
    </recommendedName>
</protein>
<comment type="caution">
    <text evidence="1">The sequence shown here is derived from an EMBL/GenBank/DDBJ whole genome shotgun (WGS) entry which is preliminary data.</text>
</comment>
<evidence type="ECO:0008006" key="3">
    <source>
        <dbReference type="Google" id="ProtNLM"/>
    </source>
</evidence>
<gene>
    <name evidence="1" type="ORF">CYMTET_37066</name>
</gene>
<proteinExistence type="predicted"/>
<reference evidence="1 2" key="1">
    <citation type="journal article" date="2015" name="Genome Biol. Evol.">
        <title>Comparative Genomics of a Bacterivorous Green Alga Reveals Evolutionary Causalities and Consequences of Phago-Mixotrophic Mode of Nutrition.</title>
        <authorList>
            <person name="Burns J.A."/>
            <person name="Paasch A."/>
            <person name="Narechania A."/>
            <person name="Kim E."/>
        </authorList>
    </citation>
    <scope>NUCLEOTIDE SEQUENCE [LARGE SCALE GENOMIC DNA]</scope>
    <source>
        <strain evidence="1 2">PLY_AMNH</strain>
    </source>
</reference>
<dbReference type="AlphaFoldDB" id="A0AAE0F6E3"/>
<dbReference type="Proteomes" id="UP001190700">
    <property type="component" value="Unassembled WGS sequence"/>
</dbReference>
<evidence type="ECO:0000313" key="2">
    <source>
        <dbReference type="Proteomes" id="UP001190700"/>
    </source>
</evidence>
<dbReference type="EMBL" id="LGRX02024671">
    <property type="protein sequence ID" value="KAK3253731.1"/>
    <property type="molecule type" value="Genomic_DNA"/>
</dbReference>
<accession>A0AAE0F6E3</accession>
<dbReference type="Gene3D" id="1.10.510.10">
    <property type="entry name" value="Transferase(Phosphotransferase) domain 1"/>
    <property type="match status" value="1"/>
</dbReference>
<dbReference type="SUPFAM" id="SSF56112">
    <property type="entry name" value="Protein kinase-like (PK-like)"/>
    <property type="match status" value="1"/>
</dbReference>
<dbReference type="InterPro" id="IPR011009">
    <property type="entry name" value="Kinase-like_dom_sf"/>
</dbReference>
<name>A0AAE0F6E3_9CHLO</name>
<sequence>MERRVVNPSAVVRHWFGKSDEQPHDIATRILDHRSHRLEGTDGGHVGVSRYTGRIFPVMNFEHVSTFTENDDQMQGVYFGFHTSARRRMRAVLKVRGLKVEKLLGMRTIQHMKSEVSKPVNECLWYQQLCDEFSSENVLIIPRLLDVCVVRQPKPSKAQGKEICFVCMVVEQHDLTLHDWLSSAKVSETTRRRCAAAEQTSTSRLPLLSGAGFLLLEEGGERGVAVNLALRQIILYVICYLCVLQRKRCFLHHDLHTRNVLLRSDKNDQIVPVLMDLENAEGFFRREGSEKMVHVPSAHSYSFVNGLTFSYDCFRLFSDLLFMLGHQRLLHKVDATTVRLLRQCVSGHFDETAAQRDYSHCAWRFEQRMWQPHILSSSCDPSELLRWDARVVAELEIAITRSEESMLFLGASGDECGARRAKDAVQVMEGRCLRAFFCLGAPRGWSTMACKHDLFLDERFLETITDHAGLCDTLHGLVHCMVYHWNDMRVGQSWTWQLGEAATPPGAYFARLHMLQSVMLCFLRWIFERTIGAASVREEAGTLGATGRFWRCAEECARRRVPVHEQQRVIAFFLSAVAPHEYTLVYLRSVDHQSRVSDFYDVQHIGDTSLERIAESGLVRCLPVPCIDLPVSLRYDVSTVDHLYRLAKISTDPRIYMAKNAGSFLGLALETSAQCKESCDHTGRHRKRQRIQAECRKAL</sequence>
<keyword evidence="2" id="KW-1185">Reference proteome</keyword>